<feature type="region of interest" description="Disordered" evidence="1">
    <location>
        <begin position="28"/>
        <end position="49"/>
    </location>
</feature>
<sequence>MNRKVTWLGIGMAALLVTGCGAATSVSKPSDVQETTRISSHPASSREVTGVNVLPSPHAVLGSETWHGLSPVPSSMLQVLETARVETASGQTVVLPLDRPVIVFAPWCKYCHELAQTLKQEGLLSRATWVAAGFERYEYPMTQNETMLQVPMPFTLAEAQQKVQQAFAALGVPMPERVLYAMPGSALANAIRGFPDVFVPHDGRWYLQPGYVENAAFWRAILG</sequence>
<organism evidence="3 4">
    <name type="scientific">Alicyclobacillus acidocaldarius (strain Tc-4-1)</name>
    <name type="common">Bacillus acidocaldarius</name>
    <dbReference type="NCBI Taxonomy" id="1048834"/>
    <lineage>
        <taxon>Bacteria</taxon>
        <taxon>Bacillati</taxon>
        <taxon>Bacillota</taxon>
        <taxon>Bacilli</taxon>
        <taxon>Bacillales</taxon>
        <taxon>Alicyclobacillaceae</taxon>
        <taxon>Alicyclobacillus</taxon>
    </lineage>
</organism>
<dbReference type="PATRIC" id="fig|1048834.4.peg.2280"/>
<feature type="chain" id="PRO_5003372714" description="Thioredoxin domain-containing protein" evidence="2">
    <location>
        <begin position="23"/>
        <end position="223"/>
    </location>
</feature>
<dbReference type="STRING" id="1048834.TC41_2411"/>
<dbReference type="AlphaFoldDB" id="F8IGN1"/>
<reference evidence="4" key="2">
    <citation type="submission" date="2011-06" db="EMBL/GenBank/DDBJ databases">
        <title>The complete genome sequence of Alicyclobacillus acidocaldarius sp. Tc-4-1.</title>
        <authorList>
            <person name="Chen Y."/>
            <person name="He Y."/>
            <person name="Dong Z."/>
            <person name="Hu S."/>
        </authorList>
    </citation>
    <scope>NUCLEOTIDE SEQUENCE [LARGE SCALE GENOMIC DNA]</scope>
    <source>
        <strain evidence="4">Tc-4-1</strain>
    </source>
</reference>
<dbReference type="HOGENOM" id="CLU_1238070_0_0_9"/>
<evidence type="ECO:0000256" key="2">
    <source>
        <dbReference type="SAM" id="SignalP"/>
    </source>
</evidence>
<dbReference type="PROSITE" id="PS51257">
    <property type="entry name" value="PROKAR_LIPOPROTEIN"/>
    <property type="match status" value="1"/>
</dbReference>
<protein>
    <recommendedName>
        <fullName evidence="5">Thioredoxin domain-containing protein</fullName>
    </recommendedName>
</protein>
<reference evidence="3 4" key="1">
    <citation type="journal article" date="2011" name="J. Bacteriol.">
        <title>Complete Genome Sequence of Alicyclobacillus acidocaldarius Strain Tc-4-1.</title>
        <authorList>
            <person name="Chen Y."/>
            <person name="He Y."/>
            <person name="Zhang B."/>
            <person name="Yang J."/>
            <person name="Li W."/>
            <person name="Dong Z."/>
            <person name="Hu S."/>
        </authorList>
    </citation>
    <scope>NUCLEOTIDE SEQUENCE [LARGE SCALE GENOMIC DNA]</scope>
    <source>
        <strain evidence="3 4">Tc-4-1</strain>
    </source>
</reference>
<evidence type="ECO:0000256" key="1">
    <source>
        <dbReference type="SAM" id="MobiDB-lite"/>
    </source>
</evidence>
<dbReference type="OrthoDB" id="2377218at2"/>
<evidence type="ECO:0000313" key="4">
    <source>
        <dbReference type="Proteomes" id="UP000000292"/>
    </source>
</evidence>
<dbReference type="SUPFAM" id="SSF52833">
    <property type="entry name" value="Thioredoxin-like"/>
    <property type="match status" value="1"/>
</dbReference>
<dbReference type="KEGG" id="aad:TC41_2411"/>
<dbReference type="InterPro" id="IPR036249">
    <property type="entry name" value="Thioredoxin-like_sf"/>
</dbReference>
<proteinExistence type="predicted"/>
<name>F8IGN1_ALIAT</name>
<evidence type="ECO:0008006" key="5">
    <source>
        <dbReference type="Google" id="ProtNLM"/>
    </source>
</evidence>
<gene>
    <name evidence="3" type="ordered locus">TC41_2411</name>
</gene>
<feature type="compositionally biased region" description="Polar residues" evidence="1">
    <location>
        <begin position="28"/>
        <end position="47"/>
    </location>
</feature>
<feature type="signal peptide" evidence="2">
    <location>
        <begin position="1"/>
        <end position="22"/>
    </location>
</feature>
<accession>F8IGN1</accession>
<dbReference type="Proteomes" id="UP000000292">
    <property type="component" value="Chromosome"/>
</dbReference>
<keyword evidence="2" id="KW-0732">Signal</keyword>
<dbReference type="RefSeq" id="WP_014465148.1">
    <property type="nucleotide sequence ID" value="NC_017167.1"/>
</dbReference>
<evidence type="ECO:0000313" key="3">
    <source>
        <dbReference type="EMBL" id="AEJ44311.1"/>
    </source>
</evidence>
<dbReference type="EMBL" id="CP002902">
    <property type="protein sequence ID" value="AEJ44311.1"/>
    <property type="molecule type" value="Genomic_DNA"/>
</dbReference>